<sequence length="692" mass="75922">MRHQSYWPVAVELLGVRCLWHWDDAGRLPELWHSPQLQAQVRLNVYPKIPQQLVCAGLQEPGADAIRTRRFPNLVPSSPAAPGGASLGAVWRAVAIASSVDLFCQHSVDLKRKNTWSDHIVSKSHVRNKEKYNNASETTSLQTCITASTFKSSDSRKEFIEDFVAMCAEADIPLEKMTKLRPFLLKHCKQGGALPENVSKFTSPECLSNNSSVLQKIRGRKYSVVVNETTDARDCSVLNIVIGFMFILMQSVAKEAVQVPHSLMQGHVDQDSYQNGKEDNVCKSRSVNSVNVEDMSLCLAAIQKLVEYIKFNFMEGDTAPLDSLSSYREGLDIEVHAVSLSKDKGDTADFGLSYGNIPIFGDPDGKKKGGPRRRRDRSPIMDVGCVWVTEVKKGSPAAHSGRIKLRDEVLSLNGQLMVGVDVGGASYLAEQCWNGGCIYLIMLRRVKRKAPPPPSNVHTSVTTLVSSDSCEEQQQGRAASEPSDHWVNCTRTRKFGVTSRSSFNQDNRDSTVSELQSCINFSIPTDAQVSHPGDDSSCIISTHTPTDESPDTFPWHIDGSHIWKMHMVKGQEGLGIEITGGRGSKCSSRGIIITHVEEGGAIHRDSRLCAGDELLMINGQSLVGLTHQEAVAILRSTTGLVQLVVASRELDIVDTLNCFPVDEERSVLCPPGPPVVHYDLLGLAGVQNKVVV</sequence>
<reference evidence="1" key="1">
    <citation type="submission" date="2022-04" db="EMBL/GenBank/DDBJ databases">
        <title>Jade perch genome.</title>
        <authorList>
            <person name="Chao B."/>
        </authorList>
    </citation>
    <scope>NUCLEOTIDE SEQUENCE</scope>
    <source>
        <strain evidence="1">CB-2022</strain>
    </source>
</reference>
<accession>A0ACB8WVT5</accession>
<name>A0ACB8WVT5_9TELE</name>
<proteinExistence type="predicted"/>
<evidence type="ECO:0000313" key="1">
    <source>
        <dbReference type="EMBL" id="KAI3371826.1"/>
    </source>
</evidence>
<evidence type="ECO:0000313" key="2">
    <source>
        <dbReference type="Proteomes" id="UP000831701"/>
    </source>
</evidence>
<dbReference type="EMBL" id="CM041535">
    <property type="protein sequence ID" value="KAI3371826.1"/>
    <property type="molecule type" value="Genomic_DNA"/>
</dbReference>
<comment type="caution">
    <text evidence="1">The sequence shown here is derived from an EMBL/GenBank/DDBJ whole genome shotgun (WGS) entry which is preliminary data.</text>
</comment>
<protein>
    <submittedName>
        <fullName evidence="1">Uncharacterized protein</fullName>
    </submittedName>
</protein>
<organism evidence="1 2">
    <name type="scientific">Scortum barcoo</name>
    <name type="common">barcoo grunter</name>
    <dbReference type="NCBI Taxonomy" id="214431"/>
    <lineage>
        <taxon>Eukaryota</taxon>
        <taxon>Metazoa</taxon>
        <taxon>Chordata</taxon>
        <taxon>Craniata</taxon>
        <taxon>Vertebrata</taxon>
        <taxon>Euteleostomi</taxon>
        <taxon>Actinopterygii</taxon>
        <taxon>Neopterygii</taxon>
        <taxon>Teleostei</taxon>
        <taxon>Neoteleostei</taxon>
        <taxon>Acanthomorphata</taxon>
        <taxon>Eupercaria</taxon>
        <taxon>Centrarchiformes</taxon>
        <taxon>Terapontoidei</taxon>
        <taxon>Terapontidae</taxon>
        <taxon>Scortum</taxon>
    </lineage>
</organism>
<dbReference type="Proteomes" id="UP000831701">
    <property type="component" value="Chromosome 5"/>
</dbReference>
<keyword evidence="2" id="KW-1185">Reference proteome</keyword>
<gene>
    <name evidence="1" type="ORF">L3Q82_006678</name>
</gene>